<reference evidence="2" key="1">
    <citation type="journal article" date="2018" name="Nat. Microbiol.">
        <title>Leveraging single-cell genomics to expand the fungal tree of life.</title>
        <authorList>
            <person name="Ahrendt S.R."/>
            <person name="Quandt C.A."/>
            <person name="Ciobanu D."/>
            <person name="Clum A."/>
            <person name="Salamov A."/>
            <person name="Andreopoulos B."/>
            <person name="Cheng J.F."/>
            <person name="Woyke T."/>
            <person name="Pelin A."/>
            <person name="Henrissat B."/>
            <person name="Reynolds N.K."/>
            <person name="Benny G.L."/>
            <person name="Smith M.E."/>
            <person name="James T.Y."/>
            <person name="Grigoriev I.V."/>
        </authorList>
    </citation>
    <scope>NUCLEOTIDE SEQUENCE [LARGE SCALE GENOMIC DNA]</scope>
</reference>
<dbReference type="SUPFAM" id="SSF47240">
    <property type="entry name" value="Ferritin-like"/>
    <property type="match status" value="1"/>
</dbReference>
<dbReference type="EMBL" id="KZ994389">
    <property type="protein sequence ID" value="RKO93066.1"/>
    <property type="molecule type" value="Genomic_DNA"/>
</dbReference>
<proteinExistence type="predicted"/>
<protein>
    <submittedName>
        <fullName evidence="1">Ferritin-like domain-containing protein</fullName>
    </submittedName>
</protein>
<dbReference type="Pfam" id="PF13668">
    <property type="entry name" value="Ferritin_2"/>
    <property type="match status" value="1"/>
</dbReference>
<accession>A0A4P9WQC2</accession>
<evidence type="ECO:0000313" key="1">
    <source>
        <dbReference type="EMBL" id="RKO93066.1"/>
    </source>
</evidence>
<feature type="non-terminal residue" evidence="1">
    <location>
        <position position="195"/>
    </location>
</feature>
<dbReference type="InterPro" id="IPR009078">
    <property type="entry name" value="Ferritin-like_SF"/>
</dbReference>
<keyword evidence="2" id="KW-1185">Reference proteome</keyword>
<gene>
    <name evidence="1" type="ORF">BDK51DRAFT_1236</name>
</gene>
<dbReference type="OrthoDB" id="1001765at2759"/>
<feature type="non-terminal residue" evidence="1">
    <location>
        <position position="1"/>
    </location>
</feature>
<dbReference type="AlphaFoldDB" id="A0A4P9WQC2"/>
<organism evidence="1 2">
    <name type="scientific">Blyttiomyces helicus</name>
    <dbReference type="NCBI Taxonomy" id="388810"/>
    <lineage>
        <taxon>Eukaryota</taxon>
        <taxon>Fungi</taxon>
        <taxon>Fungi incertae sedis</taxon>
        <taxon>Chytridiomycota</taxon>
        <taxon>Chytridiomycota incertae sedis</taxon>
        <taxon>Chytridiomycetes</taxon>
        <taxon>Chytridiomycetes incertae sedis</taxon>
        <taxon>Blyttiomyces</taxon>
    </lineage>
</organism>
<sequence>LSLTLEHLESAFYEEGLRRFSNRDFENAGFSSGVRDQLIIVGSHESTHVTALSGLVAARFGKDHVVPPCEYNFGLSNVQTFVAIAAALEKTGVSAYDGAIKFVDEDTIKTDAATIATVEGRHSSLLNVLNVDNRGRAVNAIPGAFDTPLGFRPVLSIAAPFIRSCPFPLPVQPFPALTLGSGSGRIGDDVSLTFS</sequence>
<name>A0A4P9WQC2_9FUNG</name>
<evidence type="ECO:0000313" key="2">
    <source>
        <dbReference type="Proteomes" id="UP000269721"/>
    </source>
</evidence>
<dbReference type="Proteomes" id="UP000269721">
    <property type="component" value="Unassembled WGS sequence"/>
</dbReference>